<evidence type="ECO:0000259" key="2">
    <source>
        <dbReference type="PROSITE" id="PS51886"/>
    </source>
</evidence>
<dbReference type="PANTHER" id="PTHR24410">
    <property type="entry name" value="HL07962P-RELATED"/>
    <property type="match status" value="1"/>
</dbReference>
<evidence type="ECO:0000313" key="4">
    <source>
        <dbReference type="Proteomes" id="UP000615446"/>
    </source>
</evidence>
<feature type="domain" description="TLDc" evidence="2">
    <location>
        <begin position="314"/>
        <end position="471"/>
    </location>
</feature>
<dbReference type="EMBL" id="BLAL01000246">
    <property type="protein sequence ID" value="GES96153.1"/>
    <property type="molecule type" value="Genomic_DNA"/>
</dbReference>
<comment type="caution">
    <text evidence="3">The sequence shown here is derived from an EMBL/GenBank/DDBJ whole genome shotgun (WGS) entry which is preliminary data.</text>
</comment>
<sequence>MTTNESVALDFLTDFSKDIGKLLVSNKHSDVIIQTGEEPNTKEFQTHSLILSARSPKFEKELWETKLNNVIYDTDYKSKEGDKDVVVLKISHISSNIFEIILKYIYTAMIDLDTIDGMDILSLSIAAEYLEIEKLINHIRSHITDKPAQFLQKDSVKILETVFFNESYISLQEICLNAICYDPTIIFDSSEFLSLDKKIIIKLIEHDNLFLEEIKIWQYLLNWSISRESLLPISKEIKWTQTDFSNIKNQMEDFIPLIRWFQIPSKQVWRNIRPYQQLIPKQLYQNIIGHHLDPKTPLTDSIILPKRKTVLNSNLIQNKHLELINGWICDKDDDANTKKESMPYNLLLLYRASRDGFKTSKFHSLCDKKGPTIFIAQLKETGKLIGGYNPFSLEPYNSLSGDNFKSTNKSFLFSFVSKNVTTFNIVRVTNESNAICYNLNKGPTFGGGNDLTIKDDYITIILLIVQIPNRSNFLTDLSNDFAKLLVNGDNHDVIIEAGEGQKRREFRVHSLILCTRSTYFGTTLSKNWLRKEKGVIVFRKPNISSDIFEILLKYLYTGLIDLDILQGTDLLRLLVATEELDIQKLNAHIQTHMISKQTEFIQENAIDSLQTVIQYEKCTILKDFCTDVICKEPKLLFDSSKFYSLNESILKLILQQDDLAIEELEIWQYLLKWGLTQMENKINVDNVTNWTLENFEQLEEILHDYIPLIRWFHISPKDFWRKIKPFKKLLPDQLYEDIIGQNLDPETPPNTVEVLPIRCPPSNSCLIKEKHFALISSWIDKKPKNFYNFKTKPHSFELLFRASKENFDVRAFHQLCDNKGPTIMISKNKYNDKIIGGYNPLSLKAYGSGVDTWTESSDSFIFHFPIPDSINSAQISRVKDSQYAISYRTNAGPSFGSGWDLTIENSKLSCNLISSYPGISDFITSGTTLNLEDYEIFKVAIIDIQPRLMIKCLSILRNDRKVSEFFDNIRHRLLNICFCIIFASLQVFQSTSTFLIFLKSSLVHSIKGFIISTVNPIQFLHLNTSNICKKNPILQKSLIFEARCVLKNCYLIGNERKRIGTAILHQCLFTNRHE</sequence>
<dbReference type="AlphaFoldDB" id="A0A8H3QXU6"/>
<dbReference type="InterPro" id="IPR011333">
    <property type="entry name" value="SKP1/BTB/POZ_sf"/>
</dbReference>
<gene>
    <name evidence="3" type="ORF">RCL2_002279500</name>
</gene>
<reference evidence="3" key="1">
    <citation type="submission" date="2019-10" db="EMBL/GenBank/DDBJ databases">
        <title>Conservation and host-specific expression of non-tandemly repeated heterogenous ribosome RNA gene in arbuscular mycorrhizal fungi.</title>
        <authorList>
            <person name="Maeda T."/>
            <person name="Kobayashi Y."/>
            <person name="Nakagawa T."/>
            <person name="Ezawa T."/>
            <person name="Yamaguchi K."/>
            <person name="Bino T."/>
            <person name="Nishimoto Y."/>
            <person name="Shigenobu S."/>
            <person name="Kawaguchi M."/>
        </authorList>
    </citation>
    <scope>NUCLEOTIDE SEQUENCE</scope>
    <source>
        <strain evidence="3">HR1</strain>
    </source>
</reference>
<feature type="domain" description="TLDc" evidence="2">
    <location>
        <begin position="765"/>
        <end position="940"/>
    </location>
</feature>
<feature type="domain" description="BTB" evidence="1">
    <location>
        <begin position="491"/>
        <end position="564"/>
    </location>
</feature>
<proteinExistence type="predicted"/>
<dbReference type="Pfam" id="PF07707">
    <property type="entry name" value="BACK"/>
    <property type="match status" value="1"/>
</dbReference>
<dbReference type="Gene3D" id="1.25.40.420">
    <property type="match status" value="1"/>
</dbReference>
<dbReference type="Pfam" id="PF00651">
    <property type="entry name" value="BTB"/>
    <property type="match status" value="2"/>
</dbReference>
<dbReference type="PANTHER" id="PTHR24410:SF23">
    <property type="entry name" value="BTB DOMAIN-CONTAINING PROTEIN-RELATED"/>
    <property type="match status" value="1"/>
</dbReference>
<dbReference type="PROSITE" id="PS51886">
    <property type="entry name" value="TLDC"/>
    <property type="match status" value="2"/>
</dbReference>
<organism evidence="3 4">
    <name type="scientific">Rhizophagus clarus</name>
    <dbReference type="NCBI Taxonomy" id="94130"/>
    <lineage>
        <taxon>Eukaryota</taxon>
        <taxon>Fungi</taxon>
        <taxon>Fungi incertae sedis</taxon>
        <taxon>Mucoromycota</taxon>
        <taxon>Glomeromycotina</taxon>
        <taxon>Glomeromycetes</taxon>
        <taxon>Glomerales</taxon>
        <taxon>Glomeraceae</taxon>
        <taxon>Rhizophagus</taxon>
    </lineage>
</organism>
<name>A0A8H3QXU6_9GLOM</name>
<dbReference type="InterPro" id="IPR011705">
    <property type="entry name" value="BACK"/>
</dbReference>
<dbReference type="SUPFAM" id="SSF54695">
    <property type="entry name" value="POZ domain"/>
    <property type="match status" value="2"/>
</dbReference>
<dbReference type="SMART" id="SM00225">
    <property type="entry name" value="BTB"/>
    <property type="match status" value="2"/>
</dbReference>
<dbReference type="CDD" id="cd18186">
    <property type="entry name" value="BTB_POZ_ZBTB_KLHL-like"/>
    <property type="match status" value="2"/>
</dbReference>
<evidence type="ECO:0000313" key="3">
    <source>
        <dbReference type="EMBL" id="GES96153.1"/>
    </source>
</evidence>
<protein>
    <submittedName>
        <fullName evidence="3">BTB/POZ protein</fullName>
    </submittedName>
</protein>
<dbReference type="Gene3D" id="3.30.710.10">
    <property type="entry name" value="Potassium Channel Kv1.1, Chain A"/>
    <property type="match status" value="2"/>
</dbReference>
<dbReference type="Pfam" id="PF07534">
    <property type="entry name" value="TLD"/>
    <property type="match status" value="2"/>
</dbReference>
<dbReference type="PROSITE" id="PS50097">
    <property type="entry name" value="BTB"/>
    <property type="match status" value="2"/>
</dbReference>
<dbReference type="InterPro" id="IPR006571">
    <property type="entry name" value="TLDc_dom"/>
</dbReference>
<evidence type="ECO:0000259" key="1">
    <source>
        <dbReference type="PROSITE" id="PS50097"/>
    </source>
</evidence>
<accession>A0A8H3QXU6</accession>
<dbReference type="Proteomes" id="UP000615446">
    <property type="component" value="Unassembled WGS sequence"/>
</dbReference>
<dbReference type="InterPro" id="IPR000210">
    <property type="entry name" value="BTB/POZ_dom"/>
</dbReference>
<dbReference type="OrthoDB" id="25620at2759"/>
<dbReference type="InterPro" id="IPR051481">
    <property type="entry name" value="BTB-POZ/Galectin-3-binding"/>
</dbReference>
<feature type="domain" description="BTB" evidence="1">
    <location>
        <begin position="29"/>
        <end position="114"/>
    </location>
</feature>